<dbReference type="AlphaFoldDB" id="A0A0V0J6D2"/>
<accession>A0A0V0J6D2</accession>
<organism evidence="1">
    <name type="scientific">Schistocephalus solidus</name>
    <name type="common">Tapeworm</name>
    <dbReference type="NCBI Taxonomy" id="70667"/>
    <lineage>
        <taxon>Eukaryota</taxon>
        <taxon>Metazoa</taxon>
        <taxon>Spiralia</taxon>
        <taxon>Lophotrochozoa</taxon>
        <taxon>Platyhelminthes</taxon>
        <taxon>Cestoda</taxon>
        <taxon>Eucestoda</taxon>
        <taxon>Diphyllobothriidea</taxon>
        <taxon>Diphyllobothriidae</taxon>
        <taxon>Schistocephalus</taxon>
    </lineage>
</organism>
<name>A0A0V0J6D2_SCHSO</name>
<proteinExistence type="predicted"/>
<gene>
    <name evidence="1" type="ORF">TR149256</name>
</gene>
<protein>
    <submittedName>
        <fullName evidence="1">Uncharacterized protein</fullName>
    </submittedName>
</protein>
<reference evidence="1" key="1">
    <citation type="submission" date="2016-01" db="EMBL/GenBank/DDBJ databases">
        <title>Reference transcriptome for the parasite Schistocephalus solidus: insights into the molecular evolution of parasitism.</title>
        <authorList>
            <person name="Hebert F.O."/>
            <person name="Grambauer S."/>
            <person name="Barber I."/>
            <person name="Landry C.R."/>
            <person name="Aubin-Horth N."/>
        </authorList>
    </citation>
    <scope>NUCLEOTIDE SEQUENCE</scope>
</reference>
<sequence>MYEALRNSETHVPRPSIQIRHDARSANLGRRFSIILAIKDNKFEVVAPRRKDICGFTLKKSTITGSTDCELGIQSITNDCSLFKPVDGRPPIEILPVGTPVKYTEDHKAIALGTNAAHYL</sequence>
<dbReference type="EMBL" id="GEEE01001793">
    <property type="protein sequence ID" value="JAP61432.1"/>
    <property type="molecule type" value="Transcribed_RNA"/>
</dbReference>
<evidence type="ECO:0000313" key="1">
    <source>
        <dbReference type="EMBL" id="JAP61432.1"/>
    </source>
</evidence>